<dbReference type="Gene3D" id="3.10.180.10">
    <property type="entry name" value="2,3-Dihydroxybiphenyl 1,2-Dioxygenase, domain 1"/>
    <property type="match status" value="1"/>
</dbReference>
<comment type="function">
    <text evidence="9">Catalyzes the conversion of hemimercaptal, formed from methylglyoxal and glutathione, to S-lactoylglutathione.</text>
</comment>
<dbReference type="EMBL" id="KV440972">
    <property type="protein sequence ID" value="OAD79540.1"/>
    <property type="molecule type" value="Genomic_DNA"/>
</dbReference>
<evidence type="ECO:0000256" key="7">
    <source>
        <dbReference type="PIRSR" id="PIRSR604361-1"/>
    </source>
</evidence>
<dbReference type="OrthoDB" id="16820at2759"/>
<accession>A0A163EMM9</accession>
<sequence>MSTDPSKYVFNHTMIRVKDPKVSIKFYVDVLGMKLITKSEMEAGKFTLYFLAYVDKVPESEEEKRKLCFSMPGVLELTHNWGTENDADFAYANGNKEPGRGFGHIAVLVDDIQKACERFEQLSVKFIKRLQDGSMKHIAFIADPDDYWVEIIENPSIVGRAPI</sequence>
<comment type="pathway">
    <text evidence="1 9">Secondary metabolite metabolism; methylglyoxal degradation; (R)-lactate from methylglyoxal: step 1/2.</text>
</comment>
<dbReference type="CDD" id="cd07233">
    <property type="entry name" value="GlxI_Zn"/>
    <property type="match status" value="1"/>
</dbReference>
<dbReference type="InterPro" id="IPR004360">
    <property type="entry name" value="Glyas_Fos-R_dOase_dom"/>
</dbReference>
<dbReference type="InterPro" id="IPR004361">
    <property type="entry name" value="Glyoxalase_1"/>
</dbReference>
<dbReference type="GO" id="GO:0004462">
    <property type="term" value="F:lactoylglutathione lyase activity"/>
    <property type="evidence" value="ECO:0007669"/>
    <property type="project" value="UniProtKB-UniRule"/>
</dbReference>
<evidence type="ECO:0000256" key="2">
    <source>
        <dbReference type="ARBA" id="ARBA00010363"/>
    </source>
</evidence>
<dbReference type="STRING" id="763407.A0A163EMM9"/>
<dbReference type="PROSITE" id="PS00934">
    <property type="entry name" value="GLYOXALASE_I_1"/>
    <property type="match status" value="1"/>
</dbReference>
<organism evidence="11 12">
    <name type="scientific">Phycomyces blakesleeanus (strain ATCC 8743b / DSM 1359 / FGSC 10004 / NBRC 33097 / NRRL 1555)</name>
    <dbReference type="NCBI Taxonomy" id="763407"/>
    <lineage>
        <taxon>Eukaryota</taxon>
        <taxon>Fungi</taxon>
        <taxon>Fungi incertae sedis</taxon>
        <taxon>Mucoromycota</taxon>
        <taxon>Mucoromycotina</taxon>
        <taxon>Mucoromycetes</taxon>
        <taxon>Mucorales</taxon>
        <taxon>Phycomycetaceae</taxon>
        <taxon>Phycomyces</taxon>
    </lineage>
</organism>
<dbReference type="PANTHER" id="PTHR10374">
    <property type="entry name" value="LACTOYLGLUTATHIONE LYASE GLYOXALASE I"/>
    <property type="match status" value="1"/>
</dbReference>
<dbReference type="NCBIfam" id="TIGR00068">
    <property type="entry name" value="glyox_I"/>
    <property type="match status" value="1"/>
</dbReference>
<dbReference type="EC" id="4.4.1.5" evidence="3 9"/>
<evidence type="ECO:0000256" key="9">
    <source>
        <dbReference type="RuleBase" id="RU361179"/>
    </source>
</evidence>
<evidence type="ECO:0000256" key="4">
    <source>
        <dbReference type="ARBA" id="ARBA00022723"/>
    </source>
</evidence>
<evidence type="ECO:0000256" key="8">
    <source>
        <dbReference type="PIRSR" id="PIRSR604361-3"/>
    </source>
</evidence>
<dbReference type="InterPro" id="IPR018146">
    <property type="entry name" value="Glyoxalase_1_CS"/>
</dbReference>
<dbReference type="UniPathway" id="UPA00619">
    <property type="reaction ID" value="UER00675"/>
</dbReference>
<dbReference type="AlphaFoldDB" id="A0A163EMM9"/>
<dbReference type="RefSeq" id="XP_018297580.1">
    <property type="nucleotide sequence ID" value="XM_018438992.1"/>
</dbReference>
<dbReference type="VEuPathDB" id="FungiDB:PHYBLDRAFT_184802"/>
<gene>
    <name evidence="11" type="ORF">PHYBLDRAFT_184802</name>
</gene>
<evidence type="ECO:0000256" key="5">
    <source>
        <dbReference type="ARBA" id="ARBA00022833"/>
    </source>
</evidence>
<feature type="active site" description="Proton donor/acceptor" evidence="7">
    <location>
        <position position="150"/>
    </location>
</feature>
<dbReference type="Pfam" id="PF00903">
    <property type="entry name" value="Glyoxalase"/>
    <property type="match status" value="1"/>
</dbReference>
<proteinExistence type="inferred from homology"/>
<dbReference type="SUPFAM" id="SSF54593">
    <property type="entry name" value="Glyoxalase/Bleomycin resistance protein/Dihydroxybiphenyl dioxygenase"/>
    <property type="match status" value="1"/>
</dbReference>
<feature type="binding site" evidence="8">
    <location>
        <position position="76"/>
    </location>
    <ligand>
        <name>Zn(2+)</name>
        <dbReference type="ChEBI" id="CHEBI:29105"/>
        <note>ligand shared between dimeric partners</note>
    </ligand>
</feature>
<comment type="similarity">
    <text evidence="2 9">Belongs to the glyoxalase I family.</text>
</comment>
<keyword evidence="4 8" id="KW-0479">Metal-binding</keyword>
<feature type="binding site" evidence="8">
    <location>
        <position position="150"/>
    </location>
    <ligand>
        <name>Zn(2+)</name>
        <dbReference type="ChEBI" id="CHEBI:29105"/>
        <note>ligand shared between dimeric partners</note>
    </ligand>
</feature>
<dbReference type="PANTHER" id="PTHR10374:SF30">
    <property type="entry name" value="LACTOYLGLUTATHIONE LYASE"/>
    <property type="match status" value="1"/>
</dbReference>
<dbReference type="GeneID" id="28999898"/>
<keyword evidence="5 8" id="KW-0862">Zinc</keyword>
<dbReference type="PROSITE" id="PS51819">
    <property type="entry name" value="VOC"/>
    <property type="match status" value="1"/>
</dbReference>
<feature type="binding site" evidence="8">
    <location>
        <position position="104"/>
    </location>
    <ligand>
        <name>Zn(2+)</name>
        <dbReference type="ChEBI" id="CHEBI:29105"/>
        <note>ligand shared between dimeric partners</note>
    </ligand>
</feature>
<dbReference type="PROSITE" id="PS00935">
    <property type="entry name" value="GLYOXALASE_I_2"/>
    <property type="match status" value="1"/>
</dbReference>
<dbReference type="Proteomes" id="UP000077315">
    <property type="component" value="Unassembled WGS sequence"/>
</dbReference>
<dbReference type="GO" id="GO:0046872">
    <property type="term" value="F:metal ion binding"/>
    <property type="evidence" value="ECO:0007669"/>
    <property type="project" value="UniProtKB-UniRule"/>
</dbReference>
<evidence type="ECO:0000256" key="3">
    <source>
        <dbReference type="ARBA" id="ARBA00012081"/>
    </source>
</evidence>
<comment type="catalytic activity">
    <reaction evidence="9">
        <text>(R)-S-lactoylglutathione = methylglyoxal + glutathione</text>
        <dbReference type="Rhea" id="RHEA:19069"/>
        <dbReference type="ChEBI" id="CHEBI:17158"/>
        <dbReference type="ChEBI" id="CHEBI:57474"/>
        <dbReference type="ChEBI" id="CHEBI:57925"/>
        <dbReference type="EC" id="4.4.1.5"/>
    </reaction>
</comment>
<keyword evidence="6 9" id="KW-0456">Lyase</keyword>
<reference evidence="12" key="1">
    <citation type="submission" date="2015-06" db="EMBL/GenBank/DDBJ databases">
        <title>Expansion of signal transduction pathways in fungi by whole-genome duplication.</title>
        <authorList>
            <consortium name="DOE Joint Genome Institute"/>
            <person name="Corrochano L.M."/>
            <person name="Kuo A."/>
            <person name="Marcet-Houben M."/>
            <person name="Polaino S."/>
            <person name="Salamov A."/>
            <person name="Villalobos J.M."/>
            <person name="Alvarez M.I."/>
            <person name="Avalos J."/>
            <person name="Benito E.P."/>
            <person name="Benoit I."/>
            <person name="Burger G."/>
            <person name="Camino L.P."/>
            <person name="Canovas D."/>
            <person name="Cerda-Olmedo E."/>
            <person name="Cheng J.-F."/>
            <person name="Dominguez A."/>
            <person name="Elias M."/>
            <person name="Eslava A.P."/>
            <person name="Glaser F."/>
            <person name="Grimwood J."/>
            <person name="Gutierrez G."/>
            <person name="Heitman J."/>
            <person name="Henrissat B."/>
            <person name="Iturriaga E.A."/>
            <person name="Lang B.F."/>
            <person name="Lavin J.L."/>
            <person name="Lee S."/>
            <person name="Li W."/>
            <person name="Lindquist E."/>
            <person name="Lopez-Garcia S."/>
            <person name="Luque E.M."/>
            <person name="Marcos A.T."/>
            <person name="Martin J."/>
            <person name="McCluskey K."/>
            <person name="Medina H.R."/>
            <person name="Miralles-Duran A."/>
            <person name="Miyazaki A."/>
            <person name="Munoz-Torres E."/>
            <person name="Oguiza J.A."/>
            <person name="Ohm R."/>
            <person name="Olmedo M."/>
            <person name="Orejas M."/>
            <person name="Ortiz-Castellanos L."/>
            <person name="Pisabarro A.G."/>
            <person name="Rodriguez-Romero J."/>
            <person name="Ruiz-Herrera J."/>
            <person name="Ruiz-Vazquez R."/>
            <person name="Sanz C."/>
            <person name="Schackwitz W."/>
            <person name="Schmutz J."/>
            <person name="Shahriari M."/>
            <person name="Shelest E."/>
            <person name="Silva-Franco F."/>
            <person name="Soanes D."/>
            <person name="Syed K."/>
            <person name="Tagua V.G."/>
            <person name="Talbot N.J."/>
            <person name="Thon M."/>
            <person name="De vries R.P."/>
            <person name="Wiebenga A."/>
            <person name="Yadav J.S."/>
            <person name="Braun E.L."/>
            <person name="Baker S."/>
            <person name="Garre V."/>
            <person name="Horwitz B."/>
            <person name="Torres-Martinez S."/>
            <person name="Idnurm A."/>
            <person name="Herrera-Estrella A."/>
            <person name="Gabaldon T."/>
            <person name="Grigoriev I.V."/>
        </authorList>
    </citation>
    <scope>NUCLEOTIDE SEQUENCE [LARGE SCALE GENOMIC DNA]</scope>
    <source>
        <strain evidence="12">NRRL 1555(-)</strain>
    </source>
</reference>
<keyword evidence="12" id="KW-1185">Reference proteome</keyword>
<evidence type="ECO:0000256" key="6">
    <source>
        <dbReference type="ARBA" id="ARBA00023239"/>
    </source>
</evidence>
<dbReference type="InParanoid" id="A0A163EMM9"/>
<evidence type="ECO:0000259" key="10">
    <source>
        <dbReference type="PROSITE" id="PS51819"/>
    </source>
</evidence>
<evidence type="ECO:0000256" key="1">
    <source>
        <dbReference type="ARBA" id="ARBA00005008"/>
    </source>
</evidence>
<comment type="cofactor">
    <cofactor evidence="8">
        <name>Zn(2+)</name>
        <dbReference type="ChEBI" id="CHEBI:29105"/>
    </cofactor>
    <text evidence="8">Binds 1 zinc ion per subunit. In the homodimer, two zinc ions are bound between subunits.</text>
</comment>
<protein>
    <recommendedName>
        <fullName evidence="3 9">Lactoylglutathione lyase</fullName>
        <ecNumber evidence="3 9">4.4.1.5</ecNumber>
    </recommendedName>
    <alternativeName>
        <fullName evidence="9">Glyoxalase I</fullName>
    </alternativeName>
</protein>
<evidence type="ECO:0000313" key="11">
    <source>
        <dbReference type="EMBL" id="OAD79540.1"/>
    </source>
</evidence>
<dbReference type="InterPro" id="IPR037523">
    <property type="entry name" value="VOC_core"/>
</dbReference>
<evidence type="ECO:0000313" key="12">
    <source>
        <dbReference type="Proteomes" id="UP000077315"/>
    </source>
</evidence>
<dbReference type="InterPro" id="IPR029068">
    <property type="entry name" value="Glyas_Bleomycin-R_OHBP_Dase"/>
</dbReference>
<feature type="domain" description="VOC" evidence="10">
    <location>
        <begin position="9"/>
        <end position="154"/>
    </location>
</feature>
<name>A0A163EMM9_PHYB8</name>